<sequence length="483" mass="54062">MELISENLKLILGKSNDIVFTEIYINGDERITATLLFVDGLIDRNAVNNDILKPLAEESKLSKSKNIKDIIELINHGAVYYHAQKIRNNLDDVINDVLTGNTALIFDKEKTALTFDTRGYEKRSITEPTNESVIKGAKDSFIENLRTNTATVRNKIQTKNLIIRETIIGKQTLTPVAMVYMDGITNIDLVNEVKERLDKIDIEGITSVGFIEEYIIERKYSPFPQVISTERPDKFCANILEGRIGIIIGGYPVSYIIPATLAQFFQAPEDYGQNYINGSFIRILRYVLLFITLLLPAIYIVLVQFNQGMIPSELAISIASTEEGVPFPSFIQVIFMVLAFEVLQEAGIRLPRITGQIVPIVGALIVGDAAVKASMISPIVVIIIAATAVASYTMPNDDVRLALRVWRLLVIILSSILGLIGLSIGIILFLHHLCRIETFGIPYLSPFAGIDREELKDTLIRLPLSWYKKRPPTLKSANKRRQK</sequence>
<feature type="transmembrane region" description="Helical" evidence="3">
    <location>
        <begin position="373"/>
        <end position="393"/>
    </location>
</feature>
<organism evidence="4 5">
    <name type="scientific">Lutispora saccharofermentans</name>
    <dbReference type="NCBI Taxonomy" id="3024236"/>
    <lineage>
        <taxon>Bacteria</taxon>
        <taxon>Bacillati</taxon>
        <taxon>Bacillota</taxon>
        <taxon>Clostridia</taxon>
        <taxon>Lutisporales</taxon>
        <taxon>Lutisporaceae</taxon>
        <taxon>Lutispora</taxon>
    </lineage>
</organism>
<name>A0ABT1NKS4_9FIRM</name>
<dbReference type="PANTHER" id="PTHR22550">
    <property type="entry name" value="SPORE GERMINATION PROTEIN"/>
    <property type="match status" value="1"/>
</dbReference>
<dbReference type="EMBL" id="JAJEKE010000028">
    <property type="protein sequence ID" value="MCQ1531699.1"/>
    <property type="molecule type" value="Genomic_DNA"/>
</dbReference>
<reference evidence="4 5" key="1">
    <citation type="submission" date="2021-10" db="EMBL/GenBank/DDBJ databases">
        <title>Lutispora strain m25 sp. nov., a thermophilic, non-spore-forming bacterium isolated from a lab-scale methanogenic bioreactor digesting anaerobic sludge.</title>
        <authorList>
            <person name="El Houari A."/>
            <person name="Mcdonald J."/>
        </authorList>
    </citation>
    <scope>NUCLEOTIDE SEQUENCE [LARGE SCALE GENOMIC DNA]</scope>
    <source>
        <strain evidence="5">m25</strain>
    </source>
</reference>
<evidence type="ECO:0000256" key="2">
    <source>
        <dbReference type="ARBA" id="ARBA00023136"/>
    </source>
</evidence>
<comment type="similarity">
    <text evidence="1">Belongs to the GerABKA family.</text>
</comment>
<keyword evidence="2 3" id="KW-0472">Membrane</keyword>
<comment type="caution">
    <text evidence="4">The sequence shown here is derived from an EMBL/GenBank/DDBJ whole genome shotgun (WGS) entry which is preliminary data.</text>
</comment>
<gene>
    <name evidence="4" type="ORF">LJD61_19460</name>
</gene>
<dbReference type="Pfam" id="PF03323">
    <property type="entry name" value="GerA"/>
    <property type="match status" value="1"/>
</dbReference>
<dbReference type="PANTHER" id="PTHR22550:SF5">
    <property type="entry name" value="LEUCINE ZIPPER PROTEIN 4"/>
    <property type="match status" value="1"/>
</dbReference>
<keyword evidence="5" id="KW-1185">Reference proteome</keyword>
<dbReference type="InterPro" id="IPR050768">
    <property type="entry name" value="UPF0353/GerABKA_families"/>
</dbReference>
<dbReference type="RefSeq" id="WP_255229260.1">
    <property type="nucleotide sequence ID" value="NZ_JAJEKE010000028.1"/>
</dbReference>
<feature type="transmembrane region" description="Helical" evidence="3">
    <location>
        <begin position="283"/>
        <end position="305"/>
    </location>
</feature>
<keyword evidence="3" id="KW-1133">Transmembrane helix</keyword>
<proteinExistence type="inferred from homology"/>
<feature type="transmembrane region" description="Helical" evidence="3">
    <location>
        <begin position="405"/>
        <end position="430"/>
    </location>
</feature>
<evidence type="ECO:0000256" key="3">
    <source>
        <dbReference type="SAM" id="Phobius"/>
    </source>
</evidence>
<protein>
    <submittedName>
        <fullName evidence="4">Spore germination protein</fullName>
    </submittedName>
</protein>
<accession>A0ABT1NKS4</accession>
<dbReference type="InterPro" id="IPR004995">
    <property type="entry name" value="Spore_Ger"/>
</dbReference>
<dbReference type="PIRSF" id="PIRSF005690">
    <property type="entry name" value="GerBA"/>
    <property type="match status" value="1"/>
</dbReference>
<evidence type="ECO:0000313" key="5">
    <source>
        <dbReference type="Proteomes" id="UP001651880"/>
    </source>
</evidence>
<dbReference type="Proteomes" id="UP001651880">
    <property type="component" value="Unassembled WGS sequence"/>
</dbReference>
<evidence type="ECO:0000256" key="1">
    <source>
        <dbReference type="ARBA" id="ARBA00005278"/>
    </source>
</evidence>
<keyword evidence="3" id="KW-0812">Transmembrane</keyword>
<evidence type="ECO:0000313" key="4">
    <source>
        <dbReference type="EMBL" id="MCQ1531699.1"/>
    </source>
</evidence>